<evidence type="ECO:0000259" key="10">
    <source>
        <dbReference type="Pfam" id="PF00535"/>
    </source>
</evidence>
<dbReference type="InterPro" id="IPR050256">
    <property type="entry name" value="Glycosyltransferase_2"/>
</dbReference>
<comment type="catalytic activity">
    <reaction evidence="9">
        <text>an NDP-alpha-D-glucose + (2R)-3-phosphoglycerate = (2R)-2-O-(alpha-D-glucopyranosyl)-3-phospho-glycerate + a ribonucleoside 5'-diphosphate + H(+)</text>
        <dbReference type="Rhea" id="RHEA:47244"/>
        <dbReference type="ChEBI" id="CHEBI:15378"/>
        <dbReference type="ChEBI" id="CHEBI:57930"/>
        <dbReference type="ChEBI" id="CHEBI:58272"/>
        <dbReference type="ChEBI" id="CHEBI:62600"/>
        <dbReference type="ChEBI" id="CHEBI:76533"/>
        <dbReference type="EC" id="2.4.1.266"/>
    </reaction>
    <physiologicalReaction direction="left-to-right" evidence="9">
        <dbReference type="Rhea" id="RHEA:47245"/>
    </physiologicalReaction>
</comment>
<dbReference type="AlphaFoldDB" id="A0A419TAI8"/>
<comment type="catalytic activity">
    <reaction evidence="8">
        <text>(2R)-3-phosphoglycerate + UDP-alpha-D-glucose = (2R)-2-O-(alpha-D-glucopyranosyl)-3-phospho-glycerate + UDP + H(+)</text>
        <dbReference type="Rhea" id="RHEA:31319"/>
        <dbReference type="ChEBI" id="CHEBI:15378"/>
        <dbReference type="ChEBI" id="CHEBI:58223"/>
        <dbReference type="ChEBI" id="CHEBI:58272"/>
        <dbReference type="ChEBI" id="CHEBI:58885"/>
        <dbReference type="ChEBI" id="CHEBI:62600"/>
        <dbReference type="EC" id="2.4.1.266"/>
    </reaction>
    <physiologicalReaction direction="left-to-right" evidence="8">
        <dbReference type="Rhea" id="RHEA:31320"/>
    </physiologicalReaction>
</comment>
<dbReference type="RefSeq" id="WP_120166403.1">
    <property type="nucleotide sequence ID" value="NZ_MCIB01000001.1"/>
</dbReference>
<comment type="similarity">
    <text evidence="2">Belongs to the glycosyltransferase 2 family.</text>
</comment>
<evidence type="ECO:0000256" key="4">
    <source>
        <dbReference type="ARBA" id="ARBA00022679"/>
    </source>
</evidence>
<comment type="cofactor">
    <cofactor evidence="1">
        <name>Mg(2+)</name>
        <dbReference type="ChEBI" id="CHEBI:18420"/>
    </cofactor>
</comment>
<proteinExistence type="inferred from homology"/>
<keyword evidence="12" id="KW-1185">Reference proteome</keyword>
<name>A0A419TAI8_9FIRM</name>
<dbReference type="Gene3D" id="3.90.550.10">
    <property type="entry name" value="Spore Coat Polysaccharide Biosynthesis Protein SpsA, Chain A"/>
    <property type="match status" value="1"/>
</dbReference>
<keyword evidence="3" id="KW-0328">Glycosyltransferase</keyword>
<dbReference type="CDD" id="cd04179">
    <property type="entry name" value="DPM_DPG-synthase_like"/>
    <property type="match status" value="1"/>
</dbReference>
<protein>
    <recommendedName>
        <fullName evidence="7">Glucosyl-3-phosphoglycerate synthase</fullName>
        <ecNumber evidence="6">2.4.1.266</ecNumber>
    </recommendedName>
</protein>
<comment type="caution">
    <text evidence="11">The sequence shown here is derived from an EMBL/GenBank/DDBJ whole genome shotgun (WGS) entry which is preliminary data.</text>
</comment>
<evidence type="ECO:0000256" key="9">
    <source>
        <dbReference type="ARBA" id="ARBA00048997"/>
    </source>
</evidence>
<evidence type="ECO:0000256" key="3">
    <source>
        <dbReference type="ARBA" id="ARBA00022676"/>
    </source>
</evidence>
<evidence type="ECO:0000256" key="2">
    <source>
        <dbReference type="ARBA" id="ARBA00006739"/>
    </source>
</evidence>
<dbReference type="OrthoDB" id="9810303at2"/>
<feature type="domain" description="Glycosyltransferase 2-like" evidence="10">
    <location>
        <begin position="6"/>
        <end position="115"/>
    </location>
</feature>
<dbReference type="EC" id="2.4.1.266" evidence="6"/>
<sequence length="211" mass="23464">MNYITTIIPAYNEEKTIGDVLNVVKQAELINEIIVVSDGSKDSTVEISQSYGVRVIDLKENVGKGGALKKGVENSEGDIVLFLDADLIGLRVDHINSLLLPVINKECDMTIGIFSNGRFATDLAQKVAPYLSGQRAVRKNVIKEISNMDITRYGVEVALTRYASQNHISTKEVVLDNLTHVMKEEKLGVVKGFTERLKMYRDIAKFINFKS</sequence>
<evidence type="ECO:0000256" key="8">
    <source>
        <dbReference type="ARBA" id="ARBA00048689"/>
    </source>
</evidence>
<evidence type="ECO:0000256" key="7">
    <source>
        <dbReference type="ARBA" id="ARBA00040894"/>
    </source>
</evidence>
<dbReference type="GO" id="GO:0016757">
    <property type="term" value="F:glycosyltransferase activity"/>
    <property type="evidence" value="ECO:0007669"/>
    <property type="project" value="UniProtKB-KW"/>
</dbReference>
<gene>
    <name evidence="11" type="ORF">BET03_01170</name>
</gene>
<evidence type="ECO:0000256" key="5">
    <source>
        <dbReference type="ARBA" id="ARBA00022842"/>
    </source>
</evidence>
<evidence type="ECO:0000313" key="11">
    <source>
        <dbReference type="EMBL" id="RKD34472.1"/>
    </source>
</evidence>
<accession>A0A419TAI8</accession>
<dbReference type="InterPro" id="IPR001173">
    <property type="entry name" value="Glyco_trans_2-like"/>
</dbReference>
<dbReference type="PANTHER" id="PTHR48090:SF10">
    <property type="entry name" value="GLUCOSYL-3-PHOSPHOGLYCERATE SYNTHASE"/>
    <property type="match status" value="1"/>
</dbReference>
<reference evidence="11 12" key="1">
    <citation type="submission" date="2016-08" db="EMBL/GenBank/DDBJ databases">
        <title>Novel Firmicutes and Novel Genomes.</title>
        <authorList>
            <person name="Poppleton D.I."/>
            <person name="Gribaldo S."/>
        </authorList>
    </citation>
    <scope>NUCLEOTIDE SEQUENCE [LARGE SCALE GENOMIC DNA]</scope>
    <source>
        <strain evidence="11 12">CTT3</strain>
    </source>
</reference>
<dbReference type="EMBL" id="MCIB01000001">
    <property type="protein sequence ID" value="RKD34472.1"/>
    <property type="molecule type" value="Genomic_DNA"/>
</dbReference>
<evidence type="ECO:0000313" key="12">
    <source>
        <dbReference type="Proteomes" id="UP000284177"/>
    </source>
</evidence>
<organism evidence="11 12">
    <name type="scientific">Thermohalobacter berrensis</name>
    <dbReference type="NCBI Taxonomy" id="99594"/>
    <lineage>
        <taxon>Bacteria</taxon>
        <taxon>Bacillati</taxon>
        <taxon>Bacillota</taxon>
        <taxon>Tissierellia</taxon>
        <taxon>Tissierellales</taxon>
        <taxon>Thermohalobacteraceae</taxon>
        <taxon>Thermohalobacter</taxon>
    </lineage>
</organism>
<evidence type="ECO:0000256" key="6">
    <source>
        <dbReference type="ARBA" id="ARBA00039022"/>
    </source>
</evidence>
<dbReference type="PANTHER" id="PTHR48090">
    <property type="entry name" value="UNDECAPRENYL-PHOSPHATE 4-DEOXY-4-FORMAMIDO-L-ARABINOSE TRANSFERASE-RELATED"/>
    <property type="match status" value="1"/>
</dbReference>
<evidence type="ECO:0000256" key="1">
    <source>
        <dbReference type="ARBA" id="ARBA00001946"/>
    </source>
</evidence>
<keyword evidence="4 11" id="KW-0808">Transferase</keyword>
<dbReference type="Pfam" id="PF00535">
    <property type="entry name" value="Glycos_transf_2"/>
    <property type="match status" value="1"/>
</dbReference>
<dbReference type="InterPro" id="IPR029044">
    <property type="entry name" value="Nucleotide-diphossugar_trans"/>
</dbReference>
<keyword evidence="5" id="KW-0460">Magnesium</keyword>
<dbReference type="SUPFAM" id="SSF53448">
    <property type="entry name" value="Nucleotide-diphospho-sugar transferases"/>
    <property type="match status" value="1"/>
</dbReference>
<dbReference type="Proteomes" id="UP000284177">
    <property type="component" value="Unassembled WGS sequence"/>
</dbReference>